<gene>
    <name evidence="6" type="primary">cmpR_1</name>
    <name evidence="6" type="ORF">TA5114_01360</name>
</gene>
<dbReference type="InterPro" id="IPR000847">
    <property type="entry name" value="LysR_HTH_N"/>
</dbReference>
<dbReference type="PRINTS" id="PR00039">
    <property type="entry name" value="HTHLYSR"/>
</dbReference>
<keyword evidence="3" id="KW-0238">DNA-binding</keyword>
<proteinExistence type="inferred from homology"/>
<evidence type="ECO:0000256" key="2">
    <source>
        <dbReference type="ARBA" id="ARBA00023015"/>
    </source>
</evidence>
<evidence type="ECO:0000259" key="5">
    <source>
        <dbReference type="PROSITE" id="PS50931"/>
    </source>
</evidence>
<evidence type="ECO:0000256" key="3">
    <source>
        <dbReference type="ARBA" id="ARBA00023125"/>
    </source>
</evidence>
<dbReference type="CDD" id="cd05466">
    <property type="entry name" value="PBP2_LTTR_substrate"/>
    <property type="match status" value="1"/>
</dbReference>
<dbReference type="Pfam" id="PF00126">
    <property type="entry name" value="HTH_1"/>
    <property type="match status" value="1"/>
</dbReference>
<dbReference type="GO" id="GO:0003677">
    <property type="term" value="F:DNA binding"/>
    <property type="evidence" value="ECO:0007669"/>
    <property type="project" value="UniProtKB-KW"/>
</dbReference>
<dbReference type="OrthoDB" id="7840053at2"/>
<reference evidence="7" key="1">
    <citation type="submission" date="2015-09" db="EMBL/GenBank/DDBJ databases">
        <authorList>
            <person name="Rodrigo-Torres Lidia"/>
            <person name="Arahal R.David."/>
        </authorList>
    </citation>
    <scope>NUCLEOTIDE SEQUENCE [LARGE SCALE GENOMIC DNA]</scope>
    <source>
        <strain evidence="7">CECT 5114</strain>
    </source>
</reference>
<dbReference type="InterPro" id="IPR036390">
    <property type="entry name" value="WH_DNA-bd_sf"/>
</dbReference>
<feature type="domain" description="HTH lysR-type" evidence="5">
    <location>
        <begin position="1"/>
        <end position="60"/>
    </location>
</feature>
<keyword evidence="7" id="KW-1185">Reference proteome</keyword>
<dbReference type="Gene3D" id="1.10.10.10">
    <property type="entry name" value="Winged helix-like DNA-binding domain superfamily/Winged helix DNA-binding domain"/>
    <property type="match status" value="1"/>
</dbReference>
<dbReference type="EMBL" id="CYUE01000013">
    <property type="protein sequence ID" value="CUK25559.1"/>
    <property type="molecule type" value="Genomic_DNA"/>
</dbReference>
<evidence type="ECO:0000313" key="6">
    <source>
        <dbReference type="EMBL" id="CUK25559.1"/>
    </source>
</evidence>
<protein>
    <submittedName>
        <fullName evidence="6">HTH-type transcriptional activator CmpR</fullName>
    </submittedName>
</protein>
<dbReference type="Gene3D" id="3.40.190.290">
    <property type="match status" value="1"/>
</dbReference>
<evidence type="ECO:0000313" key="7">
    <source>
        <dbReference type="Proteomes" id="UP000051184"/>
    </source>
</evidence>
<dbReference type="InterPro" id="IPR005119">
    <property type="entry name" value="LysR_subst-bd"/>
</dbReference>
<dbReference type="PANTHER" id="PTHR30419">
    <property type="entry name" value="HTH-TYPE TRANSCRIPTIONAL REGULATOR YBHD"/>
    <property type="match status" value="1"/>
</dbReference>
<dbReference type="InterPro" id="IPR036388">
    <property type="entry name" value="WH-like_DNA-bd_sf"/>
</dbReference>
<accession>A0A0P1IPL5</accession>
<comment type="similarity">
    <text evidence="1">Belongs to the LysR transcriptional regulatory family.</text>
</comment>
<keyword evidence="4" id="KW-0804">Transcription</keyword>
<dbReference type="AlphaFoldDB" id="A0A0P1IPL5"/>
<sequence length="291" mass="32919">MRPNHHQFIAFSYVVREGSFSAAARRLGVTQSTVTQHVSKLEELVGSELLLRSRDGVSLTPTGRDFFGLADRLVALDSEIGERLQGYSSLNEGRLKVIANAPQPALQVIAAFNDRFPNVHIDFRLCDWTTANQLIRDRVADVGLITDAPERDDWDRVFLQKSRYVLYCRFDHPLAARKIVGLEDLVDQTIILPENGSLTQRVVRQKLKEQRIALPQLITMTTFPVMCEAVRQGLGAAIFLKNSSGIYDDLVEIPVRDFQQEHQTWLVAPKDRARLKLIREFRTAALAIAIK</sequence>
<dbReference type="Proteomes" id="UP000051184">
    <property type="component" value="Unassembled WGS sequence"/>
</dbReference>
<keyword evidence="2" id="KW-0805">Transcription regulation</keyword>
<dbReference type="PROSITE" id="PS50931">
    <property type="entry name" value="HTH_LYSR"/>
    <property type="match status" value="1"/>
</dbReference>
<dbReference type="SUPFAM" id="SSF53850">
    <property type="entry name" value="Periplasmic binding protein-like II"/>
    <property type="match status" value="1"/>
</dbReference>
<dbReference type="STRING" id="1715691.TA5113_01620"/>
<organism evidence="6 7">
    <name type="scientific">Cognatishimia activa</name>
    <dbReference type="NCBI Taxonomy" id="1715691"/>
    <lineage>
        <taxon>Bacteria</taxon>
        <taxon>Pseudomonadati</taxon>
        <taxon>Pseudomonadota</taxon>
        <taxon>Alphaproteobacteria</taxon>
        <taxon>Rhodobacterales</taxon>
        <taxon>Paracoccaceae</taxon>
        <taxon>Cognatishimia</taxon>
    </lineage>
</organism>
<evidence type="ECO:0000256" key="4">
    <source>
        <dbReference type="ARBA" id="ARBA00023163"/>
    </source>
</evidence>
<name>A0A0P1IPL5_9RHOB</name>
<dbReference type="InterPro" id="IPR050950">
    <property type="entry name" value="HTH-type_LysR_regulators"/>
</dbReference>
<dbReference type="Pfam" id="PF03466">
    <property type="entry name" value="LysR_substrate"/>
    <property type="match status" value="1"/>
</dbReference>
<evidence type="ECO:0000256" key="1">
    <source>
        <dbReference type="ARBA" id="ARBA00009437"/>
    </source>
</evidence>
<dbReference type="GO" id="GO:0005829">
    <property type="term" value="C:cytosol"/>
    <property type="evidence" value="ECO:0007669"/>
    <property type="project" value="TreeGrafter"/>
</dbReference>
<dbReference type="GO" id="GO:0003700">
    <property type="term" value="F:DNA-binding transcription factor activity"/>
    <property type="evidence" value="ECO:0007669"/>
    <property type="project" value="InterPro"/>
</dbReference>
<dbReference type="SUPFAM" id="SSF46785">
    <property type="entry name" value="Winged helix' DNA-binding domain"/>
    <property type="match status" value="1"/>
</dbReference>